<name>A0A1A9AH90_PLAOA</name>
<keyword evidence="1" id="KW-1133">Transmembrane helix</keyword>
<dbReference type="InterPro" id="IPR008780">
    <property type="entry name" value="Plasmodium_Vir"/>
</dbReference>
<dbReference type="EMBL" id="FLRD01000946">
    <property type="protein sequence ID" value="SBT55943.1"/>
    <property type="molecule type" value="Genomic_DNA"/>
</dbReference>
<keyword evidence="1" id="KW-0812">Transmembrane</keyword>
<keyword evidence="5" id="KW-1185">Reference proteome</keyword>
<evidence type="ECO:0000313" key="5">
    <source>
        <dbReference type="Proteomes" id="UP000078555"/>
    </source>
</evidence>
<accession>A0A1A9AH90</accession>
<gene>
    <name evidence="2" type="ORF">POVWA1_073360</name>
    <name evidence="3" type="ORF">POVWA2_094000</name>
</gene>
<protein>
    <submittedName>
        <fullName evidence="2">PIR Superfamily Protein</fullName>
    </submittedName>
</protein>
<evidence type="ECO:0000313" key="4">
    <source>
        <dbReference type="Proteomes" id="UP000078550"/>
    </source>
</evidence>
<dbReference type="Pfam" id="PF05795">
    <property type="entry name" value="Plasmodium_Vir"/>
    <property type="match status" value="2"/>
</dbReference>
<organism evidence="2 5">
    <name type="scientific">Plasmodium ovale wallikeri</name>
    <dbReference type="NCBI Taxonomy" id="864142"/>
    <lineage>
        <taxon>Eukaryota</taxon>
        <taxon>Sar</taxon>
        <taxon>Alveolata</taxon>
        <taxon>Apicomplexa</taxon>
        <taxon>Aconoidasida</taxon>
        <taxon>Haemosporida</taxon>
        <taxon>Plasmodiidae</taxon>
        <taxon>Plasmodium</taxon>
        <taxon>Plasmodium (Plasmodium)</taxon>
    </lineage>
</organism>
<reference evidence="2" key="2">
    <citation type="submission" date="2016-05" db="EMBL/GenBank/DDBJ databases">
        <authorList>
            <person name="Lavstsen T."/>
            <person name="Jespersen J.S."/>
        </authorList>
    </citation>
    <scope>NUCLEOTIDE SEQUENCE [LARGE SCALE GENOMIC DNA]</scope>
</reference>
<evidence type="ECO:0000313" key="2">
    <source>
        <dbReference type="EMBL" id="SBT55943.1"/>
    </source>
</evidence>
<proteinExistence type="predicted"/>
<evidence type="ECO:0000313" key="3">
    <source>
        <dbReference type="EMBL" id="SBT59259.1"/>
    </source>
</evidence>
<sequence length="344" mass="40394">MCCAYDPYEEYEFFKHTGEYAEFEDSVERTEIEDKSTVNCNFITSMYKENVLEDNIPKVINVCKQFIYLTELLINRSKTDKYNADNDYNYLNYWLHDKINKIDSDNICKKSFFQNLVSHNNSNNKLSKLKGKIRDIEKNILDDMNILYILYKNYNEIDKILQGSNSNKENILEYAKNCAVEYEKVKDRCTDDGNKFCETLNTFKKKYEVIDLCNYNIKKWKKRTLPSLIGNHESLLPECSPTENLAQKEVSQKDEKMPQTFQGSPENNMKTITIGTVVTFGIFFIFFILFKFTSFGSCFLSRISKNENVRDHLDEEMNHLPYTSEYEHVNSGNTSYNIAFNSVV</sequence>
<dbReference type="Proteomes" id="UP000078550">
    <property type="component" value="Unassembled WGS sequence"/>
</dbReference>
<feature type="transmembrane region" description="Helical" evidence="1">
    <location>
        <begin position="272"/>
        <end position="292"/>
    </location>
</feature>
<keyword evidence="1" id="KW-0472">Membrane</keyword>
<dbReference type="Proteomes" id="UP000078555">
    <property type="component" value="Unassembled WGS sequence"/>
</dbReference>
<dbReference type="EMBL" id="FLRE01003115">
    <property type="protein sequence ID" value="SBT59259.1"/>
    <property type="molecule type" value="Genomic_DNA"/>
</dbReference>
<reference evidence="4 5" key="1">
    <citation type="submission" date="2016-05" db="EMBL/GenBank/DDBJ databases">
        <authorList>
            <person name="Naeem Raeece"/>
        </authorList>
    </citation>
    <scope>NUCLEOTIDE SEQUENCE [LARGE SCALE GENOMIC DNA]</scope>
</reference>
<evidence type="ECO:0000256" key="1">
    <source>
        <dbReference type="SAM" id="Phobius"/>
    </source>
</evidence>
<dbReference type="AlphaFoldDB" id="A0A1A9AH90"/>